<dbReference type="SUPFAM" id="SSF53067">
    <property type="entry name" value="Actin-like ATPase domain"/>
    <property type="match status" value="2"/>
</dbReference>
<evidence type="ECO:0000256" key="6">
    <source>
        <dbReference type="RuleBase" id="RU362007"/>
    </source>
</evidence>
<dbReference type="CDD" id="cd24000">
    <property type="entry name" value="ASKHA_NBD_HK"/>
    <property type="match status" value="1"/>
</dbReference>
<accession>A0A9P6I2S2</accession>
<comment type="caution">
    <text evidence="9">The sequence shown here is derived from an EMBL/GenBank/DDBJ whole genome shotgun (WGS) entry which is preliminary data.</text>
</comment>
<dbReference type="GO" id="GO:0019158">
    <property type="term" value="F:mannokinase activity"/>
    <property type="evidence" value="ECO:0007669"/>
    <property type="project" value="TreeGrafter"/>
</dbReference>
<dbReference type="EMBL" id="JAATWM020000018">
    <property type="protein sequence ID" value="KAF9876248.1"/>
    <property type="molecule type" value="Genomic_DNA"/>
</dbReference>
<dbReference type="GO" id="GO:0006006">
    <property type="term" value="P:glucose metabolic process"/>
    <property type="evidence" value="ECO:0007669"/>
    <property type="project" value="TreeGrafter"/>
</dbReference>
<keyword evidence="2 6" id="KW-0808">Transferase</keyword>
<sequence>MRQPSPAMTTFPRSFLAAVVKQLLRGKSLIQAILAFWITPQPVSGKPSRTPSVECSKSAAALYPRTIDDFLEEAEDLFLGPLAGNGLLELSDALKAQFRDKLQTSMACMLPSYNHQLPGGHEVGQYLALDVGGSTLRVALVELRGRDAKGRESEIVRLSSFVIDADIRNLEGMAFFDWMADRVLETICKDGEDPSRPMPMAVSWSFPIEQTSAKGGRIHGMGKGFLAAEGLMGQDLGEVIETACTSKGMNAVLKIIVNDGGATLLSQAYIHPATRFGLILGTGVNIAAHMPVSSVGKPKFGNRPAEWWDQARDVIVNTELGMFGQGVLSVTRWDRSLKQGHPRPDFQPLEQMVSGMYLGEMVRFALIEAIQTTGVFGGVVPKSLDEPYSLKAETISAIQGDTSPQSASSIDLFVSRHPSSHTPTSSDVSALRDLASFVSRRSAAIIAACLHAIWALRLEALNEEEEDYAGRERLEQESGLVRTMVAYNGSVIEHYPGYLKMLQGYVDRLVGREDRSIDLVPAKESSLLGAGVALATIDAA</sequence>
<dbReference type="GO" id="GO:0006013">
    <property type="term" value="P:mannose metabolic process"/>
    <property type="evidence" value="ECO:0007669"/>
    <property type="project" value="TreeGrafter"/>
</dbReference>
<dbReference type="InterPro" id="IPR043129">
    <property type="entry name" value="ATPase_NBD"/>
</dbReference>
<dbReference type="RefSeq" id="XP_038745709.1">
    <property type="nucleotide sequence ID" value="XM_038888908.1"/>
</dbReference>
<dbReference type="GO" id="GO:0006096">
    <property type="term" value="P:glycolytic process"/>
    <property type="evidence" value="ECO:0007669"/>
    <property type="project" value="UniProtKB-KW"/>
</dbReference>
<gene>
    <name evidence="9" type="ORF">CkaCkLH20_06191</name>
</gene>
<keyword evidence="3 6" id="KW-0547">Nucleotide-binding</keyword>
<comment type="similarity">
    <text evidence="1 6">Belongs to the hexokinase family.</text>
</comment>
<reference evidence="9" key="2">
    <citation type="submission" date="2020-11" db="EMBL/GenBank/DDBJ databases">
        <title>Whole genome sequencing of Colletotrichum sp.</title>
        <authorList>
            <person name="Li H."/>
        </authorList>
    </citation>
    <scope>NUCLEOTIDE SEQUENCE</scope>
    <source>
        <strain evidence="9">CkLH20</strain>
    </source>
</reference>
<dbReference type="GO" id="GO:0004340">
    <property type="term" value="F:glucokinase activity"/>
    <property type="evidence" value="ECO:0007669"/>
    <property type="project" value="TreeGrafter"/>
</dbReference>
<dbReference type="GO" id="GO:0005739">
    <property type="term" value="C:mitochondrion"/>
    <property type="evidence" value="ECO:0007669"/>
    <property type="project" value="TreeGrafter"/>
</dbReference>
<dbReference type="GO" id="GO:0001678">
    <property type="term" value="P:intracellular glucose homeostasis"/>
    <property type="evidence" value="ECO:0007669"/>
    <property type="project" value="InterPro"/>
</dbReference>
<protein>
    <recommendedName>
        <fullName evidence="6">Phosphotransferase</fullName>
        <ecNumber evidence="6">2.7.1.-</ecNumber>
    </recommendedName>
</protein>
<organism evidence="9 10">
    <name type="scientific">Colletotrichum karsti</name>
    <dbReference type="NCBI Taxonomy" id="1095194"/>
    <lineage>
        <taxon>Eukaryota</taxon>
        <taxon>Fungi</taxon>
        <taxon>Dikarya</taxon>
        <taxon>Ascomycota</taxon>
        <taxon>Pezizomycotina</taxon>
        <taxon>Sordariomycetes</taxon>
        <taxon>Hypocreomycetidae</taxon>
        <taxon>Glomerellales</taxon>
        <taxon>Glomerellaceae</taxon>
        <taxon>Colletotrichum</taxon>
        <taxon>Colletotrichum boninense species complex</taxon>
    </lineage>
</organism>
<evidence type="ECO:0000256" key="1">
    <source>
        <dbReference type="ARBA" id="ARBA00009225"/>
    </source>
</evidence>
<evidence type="ECO:0000256" key="4">
    <source>
        <dbReference type="ARBA" id="ARBA00022777"/>
    </source>
</evidence>
<dbReference type="PROSITE" id="PS51748">
    <property type="entry name" value="HEXOKINASE_2"/>
    <property type="match status" value="1"/>
</dbReference>
<evidence type="ECO:0000256" key="3">
    <source>
        <dbReference type="ARBA" id="ARBA00022741"/>
    </source>
</evidence>
<dbReference type="Pfam" id="PF00349">
    <property type="entry name" value="Hexokinase_1"/>
    <property type="match status" value="1"/>
</dbReference>
<dbReference type="GeneID" id="62161982"/>
<dbReference type="GO" id="GO:0005829">
    <property type="term" value="C:cytosol"/>
    <property type="evidence" value="ECO:0007669"/>
    <property type="project" value="TreeGrafter"/>
</dbReference>
<keyword evidence="10" id="KW-1185">Reference proteome</keyword>
<dbReference type="PANTHER" id="PTHR19443:SF24">
    <property type="entry name" value="PHOSPHOTRANSFERASE"/>
    <property type="match status" value="1"/>
</dbReference>
<reference evidence="9" key="1">
    <citation type="submission" date="2020-03" db="EMBL/GenBank/DDBJ databases">
        <authorList>
            <person name="He L."/>
        </authorList>
    </citation>
    <scope>NUCLEOTIDE SEQUENCE</scope>
    <source>
        <strain evidence="9">CkLH20</strain>
    </source>
</reference>
<dbReference type="InterPro" id="IPR022672">
    <property type="entry name" value="Hexokinase_N"/>
</dbReference>
<evidence type="ECO:0000259" key="8">
    <source>
        <dbReference type="Pfam" id="PF03727"/>
    </source>
</evidence>
<dbReference type="GO" id="GO:0008865">
    <property type="term" value="F:fructokinase activity"/>
    <property type="evidence" value="ECO:0007669"/>
    <property type="project" value="TreeGrafter"/>
</dbReference>
<dbReference type="PANTHER" id="PTHR19443">
    <property type="entry name" value="HEXOKINASE"/>
    <property type="match status" value="1"/>
</dbReference>
<dbReference type="OrthoDB" id="419537at2759"/>
<dbReference type="AlphaFoldDB" id="A0A9P6I2S2"/>
<evidence type="ECO:0000313" key="9">
    <source>
        <dbReference type="EMBL" id="KAF9876248.1"/>
    </source>
</evidence>
<dbReference type="InterPro" id="IPR022673">
    <property type="entry name" value="Hexokinase_C"/>
</dbReference>
<keyword evidence="6" id="KW-0324">Glycolysis</keyword>
<dbReference type="GO" id="GO:0005524">
    <property type="term" value="F:ATP binding"/>
    <property type="evidence" value="ECO:0007669"/>
    <property type="project" value="UniProtKB-UniRule"/>
</dbReference>
<name>A0A9P6I2S2_9PEZI</name>
<proteinExistence type="inferred from homology"/>
<evidence type="ECO:0000259" key="7">
    <source>
        <dbReference type="Pfam" id="PF00349"/>
    </source>
</evidence>
<dbReference type="PRINTS" id="PR00475">
    <property type="entry name" value="HEXOKINASE"/>
</dbReference>
<dbReference type="Gene3D" id="3.40.367.20">
    <property type="match status" value="1"/>
</dbReference>
<dbReference type="InterPro" id="IPR001312">
    <property type="entry name" value="Hexokinase"/>
</dbReference>
<dbReference type="GO" id="GO:0005536">
    <property type="term" value="F:D-glucose binding"/>
    <property type="evidence" value="ECO:0007669"/>
    <property type="project" value="InterPro"/>
</dbReference>
<dbReference type="Proteomes" id="UP000781932">
    <property type="component" value="Unassembled WGS sequence"/>
</dbReference>
<keyword evidence="5 6" id="KW-0067">ATP-binding</keyword>
<keyword evidence="4 6" id="KW-0418">Kinase</keyword>
<dbReference type="Gene3D" id="3.30.420.40">
    <property type="match status" value="1"/>
</dbReference>
<feature type="domain" description="Hexokinase N-terminal" evidence="7">
    <location>
        <begin position="87"/>
        <end position="269"/>
    </location>
</feature>
<evidence type="ECO:0000256" key="5">
    <source>
        <dbReference type="ARBA" id="ARBA00022840"/>
    </source>
</evidence>
<evidence type="ECO:0000313" key="10">
    <source>
        <dbReference type="Proteomes" id="UP000781932"/>
    </source>
</evidence>
<evidence type="ECO:0000256" key="2">
    <source>
        <dbReference type="ARBA" id="ARBA00022679"/>
    </source>
</evidence>
<dbReference type="Pfam" id="PF03727">
    <property type="entry name" value="Hexokinase_2"/>
    <property type="match status" value="1"/>
</dbReference>
<feature type="domain" description="Hexokinase C-terminal" evidence="8">
    <location>
        <begin position="276"/>
        <end position="535"/>
    </location>
</feature>
<dbReference type="EC" id="2.7.1.-" evidence="6"/>